<keyword evidence="3" id="KW-0808">Transferase</keyword>
<dbReference type="PANTHER" id="PTHR23150:SF35">
    <property type="entry name" value="BLL6746 PROTEIN"/>
    <property type="match status" value="1"/>
</dbReference>
<gene>
    <name evidence="3" type="ORF">ABWT76_000815</name>
</gene>
<protein>
    <submittedName>
        <fullName evidence="3">Bifunctional serine/threonine-protein kinase/formylglycine-generating enzyme family protein</fullName>
    </submittedName>
</protein>
<dbReference type="GO" id="GO:0120147">
    <property type="term" value="F:formylglycine-generating oxidase activity"/>
    <property type="evidence" value="ECO:0007669"/>
    <property type="project" value="TreeGrafter"/>
</dbReference>
<dbReference type="SUPFAM" id="SSF56112">
    <property type="entry name" value="Protein kinase-like (PK-like)"/>
    <property type="match status" value="1"/>
</dbReference>
<feature type="region of interest" description="Disordered" evidence="1">
    <location>
        <begin position="301"/>
        <end position="324"/>
    </location>
</feature>
<name>A0AAU8JI94_9CYAN</name>
<accession>A0AAU8JI94</accession>
<reference evidence="3" key="1">
    <citation type="submission" date="2024-07" db="EMBL/GenBank/DDBJ databases">
        <authorList>
            <person name="Kim Y.J."/>
            <person name="Jeong J.Y."/>
        </authorList>
    </citation>
    <scope>NUCLEOTIDE SEQUENCE</scope>
    <source>
        <strain evidence="3">GIHE-MW2</strain>
    </source>
</reference>
<dbReference type="PROSITE" id="PS00108">
    <property type="entry name" value="PROTEIN_KINASE_ST"/>
    <property type="match status" value="1"/>
</dbReference>
<dbReference type="PANTHER" id="PTHR23150">
    <property type="entry name" value="SULFATASE MODIFYING FACTOR 1, 2"/>
    <property type="match status" value="1"/>
</dbReference>
<dbReference type="InterPro" id="IPR008271">
    <property type="entry name" value="Ser/Thr_kinase_AS"/>
</dbReference>
<keyword evidence="3" id="KW-0418">Kinase</keyword>
<feature type="compositionally biased region" description="Polar residues" evidence="1">
    <location>
        <begin position="374"/>
        <end position="397"/>
    </location>
</feature>
<dbReference type="GO" id="GO:0005524">
    <property type="term" value="F:ATP binding"/>
    <property type="evidence" value="ECO:0007669"/>
    <property type="project" value="InterPro"/>
</dbReference>
<dbReference type="Gene3D" id="3.90.1580.10">
    <property type="entry name" value="paralog of FGE (formylglycine-generating enzyme)"/>
    <property type="match status" value="1"/>
</dbReference>
<dbReference type="Pfam" id="PF00069">
    <property type="entry name" value="Pkinase"/>
    <property type="match status" value="1"/>
</dbReference>
<evidence type="ECO:0000256" key="1">
    <source>
        <dbReference type="SAM" id="MobiDB-lite"/>
    </source>
</evidence>
<dbReference type="CDD" id="cd14014">
    <property type="entry name" value="STKc_PknB_like"/>
    <property type="match status" value="1"/>
</dbReference>
<dbReference type="PROSITE" id="PS50011">
    <property type="entry name" value="PROTEIN_KINASE_DOM"/>
    <property type="match status" value="1"/>
</dbReference>
<dbReference type="Gene3D" id="1.10.510.10">
    <property type="entry name" value="Transferase(Phosphotransferase) domain 1"/>
    <property type="match status" value="1"/>
</dbReference>
<dbReference type="RefSeq" id="WP_354635677.1">
    <property type="nucleotide sequence ID" value="NZ_CP159837.1"/>
</dbReference>
<dbReference type="InterPro" id="IPR011009">
    <property type="entry name" value="Kinase-like_dom_sf"/>
</dbReference>
<feature type="domain" description="Protein kinase" evidence="2">
    <location>
        <begin position="35"/>
        <end position="301"/>
    </location>
</feature>
<evidence type="ECO:0000313" key="3">
    <source>
        <dbReference type="EMBL" id="XCM37996.1"/>
    </source>
</evidence>
<feature type="compositionally biased region" description="Pro residues" evidence="1">
    <location>
        <begin position="301"/>
        <end position="315"/>
    </location>
</feature>
<dbReference type="AlphaFoldDB" id="A0AAU8JI94"/>
<dbReference type="InterPro" id="IPR000719">
    <property type="entry name" value="Prot_kinase_dom"/>
</dbReference>
<sequence length="673" mass="75055">MSLCINPNCQKPQNPDNQLFCQTCGSELLLAGHYKVTQLLSDKGGFGKTYQVEDLYDNNKVKVLKVLTLNVAKAVELFQQEAAVLKQLRHPGIPQGDGYIEFFPKNSQNPVHCFVMQYIEGMDLEEYLGQRGRPIDQKMALKWLKEIAEILQVVHGENFFHRDIKPSNIMLQPNGKLALIDFGTVREMTGTYMAKQNSGAITKISSAGFTPPEQENNRAVPQSDFFALGRTFVYLLTGKLPTDPAIYDSYNNELKWRGFTKEISPLLVDFIDELMAGKASQRPDNPGVILQRLAEIEYQLYPPPKPIPKPQPPKPKTQTVPPTLVSQPFLSRRKLIKIAGFAGVGIMGGYVWQEVWSDPPQPPLKKGGQEDSPPVSSGGQEDSPPVSSGGQEDSSPFSRGAGGDRFSFTTVKVNDRGEKINSESLQAEYSREDLGNGVTLDMVAIPGGTFMMGSPETEKERSSSEGSQRSVTVPAFFMAKYPVTQQQWQAVMGNNPSNFKGLNRPVENVSWNDAVAFCQKLSQKTGKNYRLPSEAEWEYACRAGTTTPFYFGETITTDLANYDGNYTYGNGPEGVYRQQTTDVGSFPPNAFGLYDMHGNVWEWCADHWHENYNGAPTDGSAWTSRGNSNLRLLRGGSWYGNPRRCRSARRYFRDPGYRGHDIGFRFGISLPRT</sequence>
<evidence type="ECO:0000259" key="2">
    <source>
        <dbReference type="PROSITE" id="PS50011"/>
    </source>
</evidence>
<proteinExistence type="predicted"/>
<dbReference type="InterPro" id="IPR042095">
    <property type="entry name" value="SUMF_sf"/>
</dbReference>
<dbReference type="InterPro" id="IPR016187">
    <property type="entry name" value="CTDL_fold"/>
</dbReference>
<dbReference type="GO" id="GO:0004672">
    <property type="term" value="F:protein kinase activity"/>
    <property type="evidence" value="ECO:0007669"/>
    <property type="project" value="InterPro"/>
</dbReference>
<dbReference type="SMART" id="SM00220">
    <property type="entry name" value="S_TKc"/>
    <property type="match status" value="1"/>
</dbReference>
<dbReference type="NCBIfam" id="NF045510">
    <property type="entry name" value="4Cys_prefix_kin"/>
    <property type="match status" value="1"/>
</dbReference>
<dbReference type="Pfam" id="PF03781">
    <property type="entry name" value="FGE-sulfatase"/>
    <property type="match status" value="1"/>
</dbReference>
<dbReference type="InterPro" id="IPR051043">
    <property type="entry name" value="Sulfatase_Mod_Factor_Kinase"/>
</dbReference>
<dbReference type="InterPro" id="IPR005532">
    <property type="entry name" value="SUMF_dom"/>
</dbReference>
<dbReference type="EMBL" id="CP159837">
    <property type="protein sequence ID" value="XCM37996.1"/>
    <property type="molecule type" value="Genomic_DNA"/>
</dbReference>
<feature type="region of interest" description="Disordered" evidence="1">
    <location>
        <begin position="358"/>
        <end position="410"/>
    </location>
</feature>
<dbReference type="SUPFAM" id="SSF56436">
    <property type="entry name" value="C-type lectin-like"/>
    <property type="match status" value="1"/>
</dbReference>
<organism evidence="3">
    <name type="scientific">Planktothricoides raciborskii GIHE-MW2</name>
    <dbReference type="NCBI Taxonomy" id="2792601"/>
    <lineage>
        <taxon>Bacteria</taxon>
        <taxon>Bacillati</taxon>
        <taxon>Cyanobacteriota</taxon>
        <taxon>Cyanophyceae</taxon>
        <taxon>Oscillatoriophycideae</taxon>
        <taxon>Oscillatoriales</taxon>
        <taxon>Oscillatoriaceae</taxon>
        <taxon>Planktothricoides</taxon>
    </lineage>
</organism>